<dbReference type="Gene3D" id="3.20.20.100">
    <property type="entry name" value="NADP-dependent oxidoreductase domain"/>
    <property type="match status" value="1"/>
</dbReference>
<dbReference type="VEuPathDB" id="VectorBase:GMOY002885"/>
<keyword evidence="2" id="KW-1185">Reference proteome</keyword>
<organism evidence="1 2">
    <name type="scientific">Glossina morsitans morsitans</name>
    <name type="common">Savannah tsetse fly</name>
    <dbReference type="NCBI Taxonomy" id="37546"/>
    <lineage>
        <taxon>Eukaryota</taxon>
        <taxon>Metazoa</taxon>
        <taxon>Ecdysozoa</taxon>
        <taxon>Arthropoda</taxon>
        <taxon>Hexapoda</taxon>
        <taxon>Insecta</taxon>
        <taxon>Pterygota</taxon>
        <taxon>Neoptera</taxon>
        <taxon>Endopterygota</taxon>
        <taxon>Diptera</taxon>
        <taxon>Brachycera</taxon>
        <taxon>Muscomorpha</taxon>
        <taxon>Hippoboscoidea</taxon>
        <taxon>Glossinidae</taxon>
        <taxon>Glossina</taxon>
    </lineage>
</organism>
<proteinExistence type="predicted"/>
<dbReference type="PhylomeDB" id="A0A1B0FGJ5"/>
<accession>A0A1B0FGJ5</accession>
<evidence type="ECO:0000313" key="2">
    <source>
        <dbReference type="Proteomes" id="UP000092444"/>
    </source>
</evidence>
<protein>
    <recommendedName>
        <fullName evidence="3">NADP-dependent oxidoreductase domain-containing protein</fullName>
    </recommendedName>
</protein>
<dbReference type="EMBL" id="CCAG010005633">
    <property type="status" value="NOT_ANNOTATED_CDS"/>
    <property type="molecule type" value="Genomic_DNA"/>
</dbReference>
<evidence type="ECO:0000313" key="1">
    <source>
        <dbReference type="EnsemblMetazoa" id="GMOY002885-PA"/>
    </source>
</evidence>
<dbReference type="InterPro" id="IPR036812">
    <property type="entry name" value="NAD(P)_OxRdtase_dom_sf"/>
</dbReference>
<dbReference type="Proteomes" id="UP000092444">
    <property type="component" value="Unassembled WGS sequence"/>
</dbReference>
<name>A0A1B0FGJ5_GLOMM</name>
<reference evidence="1" key="1">
    <citation type="submission" date="2020-05" db="UniProtKB">
        <authorList>
            <consortium name="EnsemblMetazoa"/>
        </authorList>
    </citation>
    <scope>IDENTIFICATION</scope>
    <source>
        <strain evidence="1">Yale</strain>
    </source>
</reference>
<evidence type="ECO:0008006" key="3">
    <source>
        <dbReference type="Google" id="ProtNLM"/>
    </source>
</evidence>
<dbReference type="AlphaFoldDB" id="A0A1B0FGJ5"/>
<dbReference type="STRING" id="37546.A0A1B0FGJ5"/>
<sequence>MFRFIAHTQVIKIANNYEKTPAQILLKYPIDLGHAAITNPGKGEKNMADNICIFDFCLTPKDIEILDALNANLRYFKFTGNSGHPHHPFETPKS</sequence>
<dbReference type="EnsemblMetazoa" id="GMOY002885-RA">
    <property type="protein sequence ID" value="GMOY002885-PA"/>
    <property type="gene ID" value="GMOY002885"/>
</dbReference>
<dbReference type="SUPFAM" id="SSF51430">
    <property type="entry name" value="NAD(P)-linked oxidoreductase"/>
    <property type="match status" value="1"/>
</dbReference>